<protein>
    <submittedName>
        <fullName evidence="1">Uncharacterized protein</fullName>
    </submittedName>
</protein>
<sequence>MVISTDNMRDLHIVVIDNNGKVVSWVTVFLLDNPVTTDIATFKFDIAFDHIMPLVDT</sequence>
<accession>A0A655AWL5</accession>
<evidence type="ECO:0000313" key="1">
    <source>
        <dbReference type="EMBL" id="CKU61768.1"/>
    </source>
</evidence>
<dbReference type="AlphaFoldDB" id="A0A655AWL5"/>
<dbReference type="Proteomes" id="UP000050164">
    <property type="component" value="Unassembled WGS sequence"/>
</dbReference>
<dbReference type="EMBL" id="CNFT01002906">
    <property type="protein sequence ID" value="CKU61768.1"/>
    <property type="molecule type" value="Genomic_DNA"/>
</dbReference>
<proteinExistence type="predicted"/>
<name>A0A655AWL5_MYCTX</name>
<organism evidence="1 2">
    <name type="scientific">Mycobacterium tuberculosis</name>
    <dbReference type="NCBI Taxonomy" id="1773"/>
    <lineage>
        <taxon>Bacteria</taxon>
        <taxon>Bacillati</taxon>
        <taxon>Actinomycetota</taxon>
        <taxon>Actinomycetes</taxon>
        <taxon>Mycobacteriales</taxon>
        <taxon>Mycobacteriaceae</taxon>
        <taxon>Mycobacterium</taxon>
        <taxon>Mycobacterium tuberculosis complex</taxon>
    </lineage>
</organism>
<evidence type="ECO:0000313" key="2">
    <source>
        <dbReference type="Proteomes" id="UP000050164"/>
    </source>
</evidence>
<reference evidence="1 2" key="1">
    <citation type="submission" date="2015-03" db="EMBL/GenBank/DDBJ databases">
        <authorList>
            <consortium name="Pathogen Informatics"/>
        </authorList>
    </citation>
    <scope>NUCLEOTIDE SEQUENCE [LARGE SCALE GENOMIC DNA]</scope>
    <source>
        <strain evidence="1 2">Bir 185</strain>
    </source>
</reference>
<gene>
    <name evidence="1" type="ORF">ERS027659_05254</name>
</gene>